<protein>
    <submittedName>
        <fullName evidence="1">6966_t:CDS:1</fullName>
    </submittedName>
</protein>
<comment type="caution">
    <text evidence="1">The sequence shown here is derived from an EMBL/GenBank/DDBJ whole genome shotgun (WGS) entry which is preliminary data.</text>
</comment>
<gene>
    <name evidence="1" type="ORF">SCALOS_LOCUS8383</name>
</gene>
<proteinExistence type="predicted"/>
<evidence type="ECO:0000313" key="1">
    <source>
        <dbReference type="EMBL" id="CAG8642712.1"/>
    </source>
</evidence>
<sequence>NFMFQYKRPTQGYDLILIASSFFFLQIHWIANVIITTDTRRRDLFLRSNTIVFEEESTDVNGGPSREYDDISRNDTPPTLSYYGATSTSIDKGARI</sequence>
<organism evidence="1 2">
    <name type="scientific">Scutellospora calospora</name>
    <dbReference type="NCBI Taxonomy" id="85575"/>
    <lineage>
        <taxon>Eukaryota</taxon>
        <taxon>Fungi</taxon>
        <taxon>Fungi incertae sedis</taxon>
        <taxon>Mucoromycota</taxon>
        <taxon>Glomeromycotina</taxon>
        <taxon>Glomeromycetes</taxon>
        <taxon>Diversisporales</taxon>
        <taxon>Gigasporaceae</taxon>
        <taxon>Scutellospora</taxon>
    </lineage>
</organism>
<evidence type="ECO:0000313" key="2">
    <source>
        <dbReference type="Proteomes" id="UP000789860"/>
    </source>
</evidence>
<dbReference type="Proteomes" id="UP000789860">
    <property type="component" value="Unassembled WGS sequence"/>
</dbReference>
<reference evidence="1" key="1">
    <citation type="submission" date="2021-06" db="EMBL/GenBank/DDBJ databases">
        <authorList>
            <person name="Kallberg Y."/>
            <person name="Tangrot J."/>
            <person name="Rosling A."/>
        </authorList>
    </citation>
    <scope>NUCLEOTIDE SEQUENCE</scope>
    <source>
        <strain evidence="1">AU212A</strain>
    </source>
</reference>
<feature type="non-terminal residue" evidence="1">
    <location>
        <position position="1"/>
    </location>
</feature>
<name>A0ACA9NGN6_9GLOM</name>
<dbReference type="EMBL" id="CAJVPM010021943">
    <property type="protein sequence ID" value="CAG8642712.1"/>
    <property type="molecule type" value="Genomic_DNA"/>
</dbReference>
<keyword evidence="2" id="KW-1185">Reference proteome</keyword>
<accession>A0ACA9NGN6</accession>